<protein>
    <submittedName>
        <fullName evidence="2">FecR family protein</fullName>
    </submittedName>
</protein>
<evidence type="ECO:0000313" key="2">
    <source>
        <dbReference type="EMBL" id="SIT33466.1"/>
    </source>
</evidence>
<dbReference type="InterPro" id="IPR006860">
    <property type="entry name" value="FecR"/>
</dbReference>
<dbReference type="Gene3D" id="2.60.120.1440">
    <property type="match status" value="1"/>
</dbReference>
<dbReference type="PANTHER" id="PTHR30273:SF2">
    <property type="entry name" value="PROTEIN FECR"/>
    <property type="match status" value="1"/>
</dbReference>
<dbReference type="KEGG" id="fln:FLA_4407"/>
<dbReference type="GO" id="GO:0016989">
    <property type="term" value="F:sigma factor antagonist activity"/>
    <property type="evidence" value="ECO:0007669"/>
    <property type="project" value="TreeGrafter"/>
</dbReference>
<feature type="domain" description="FecR protein" evidence="1">
    <location>
        <begin position="48"/>
        <end position="130"/>
    </location>
</feature>
<evidence type="ECO:0000313" key="3">
    <source>
        <dbReference type="Proteomes" id="UP000186917"/>
    </source>
</evidence>
<reference evidence="3" key="1">
    <citation type="submission" date="2017-01" db="EMBL/GenBank/DDBJ databases">
        <authorList>
            <person name="Varghese N."/>
            <person name="Submissions S."/>
        </authorList>
    </citation>
    <scope>NUCLEOTIDE SEQUENCE [LARGE SCALE GENOMIC DNA]</scope>
    <source>
        <strain evidence="3">DSM 21054</strain>
    </source>
</reference>
<dbReference type="RefSeq" id="WP_076382240.1">
    <property type="nucleotide sequence ID" value="NZ_AP017422.1"/>
</dbReference>
<name>A0A173MLU6_9BACT</name>
<proteinExistence type="predicted"/>
<keyword evidence="3" id="KW-1185">Reference proteome</keyword>
<dbReference type="EMBL" id="FTOR01000012">
    <property type="protein sequence ID" value="SIT33466.1"/>
    <property type="molecule type" value="Genomic_DNA"/>
</dbReference>
<dbReference type="STRING" id="477680.SAMN05421788_112178"/>
<dbReference type="OrthoDB" id="673084at2"/>
<dbReference type="Pfam" id="PF04773">
    <property type="entry name" value="FecR"/>
    <property type="match status" value="1"/>
</dbReference>
<organism evidence="2 3">
    <name type="scientific">Filimonas lacunae</name>
    <dbReference type="NCBI Taxonomy" id="477680"/>
    <lineage>
        <taxon>Bacteria</taxon>
        <taxon>Pseudomonadati</taxon>
        <taxon>Bacteroidota</taxon>
        <taxon>Chitinophagia</taxon>
        <taxon>Chitinophagales</taxon>
        <taxon>Chitinophagaceae</taxon>
        <taxon>Filimonas</taxon>
    </lineage>
</organism>
<sequence length="181" mass="20206">MPINQNKKKLLIIIATVVIAAAGAIPIYRIYSTPPAYTGPIPMPVQTTTLKDSSVVWLQKDTRITPVDGFPQKRQLTVDGDAFLDVADEPTPLIINTRLLQLTVQGKASFRVIAFSKEDGEEVQVISGNILVDKNYESPFNEQDTLHNSQMVMINKTIDLMEKEKFDATDLTAWRAVQHKP</sequence>
<dbReference type="PANTHER" id="PTHR30273">
    <property type="entry name" value="PERIPLASMIC SIGNAL SENSOR AND SIGMA FACTOR ACTIVATOR FECR-RELATED"/>
    <property type="match status" value="1"/>
</dbReference>
<evidence type="ECO:0000259" key="1">
    <source>
        <dbReference type="Pfam" id="PF04773"/>
    </source>
</evidence>
<accession>A0A173MLU6</accession>
<gene>
    <name evidence="2" type="ORF">SAMN05421788_112178</name>
</gene>
<dbReference type="AlphaFoldDB" id="A0A173MLU6"/>
<dbReference type="Proteomes" id="UP000186917">
    <property type="component" value="Unassembled WGS sequence"/>
</dbReference>
<dbReference type="InterPro" id="IPR012373">
    <property type="entry name" value="Ferrdict_sens_TM"/>
</dbReference>